<evidence type="ECO:0000313" key="2">
    <source>
        <dbReference type="Proteomes" id="UP000193749"/>
    </source>
</evidence>
<accession>A0A1X1F0I8</accession>
<dbReference type="OrthoDB" id="2652925at2"/>
<dbReference type="AlphaFoldDB" id="A0A1X1F0I8"/>
<name>A0A1X1F0I8_PANCY</name>
<protein>
    <submittedName>
        <fullName evidence="1">Uncharacterized protein</fullName>
    </submittedName>
</protein>
<dbReference type="Proteomes" id="UP000193749">
    <property type="component" value="Unassembled WGS sequence"/>
</dbReference>
<comment type="caution">
    <text evidence="1">The sequence shown here is derived from an EMBL/GenBank/DDBJ whole genome shotgun (WGS) entry which is preliminary data.</text>
</comment>
<gene>
    <name evidence="1" type="ORF">HA50_14505</name>
</gene>
<sequence>MNIDLSSKDGKVTFDDFHIDERKSLDNYIDDLKEDMLQVEFPGGFILDVGWRPSFDINGKFFVSLIKNYDWECPAYNSSAKNIEMLKVKISEAIELL</sequence>
<reference evidence="1 2" key="1">
    <citation type="journal article" date="2017" name="Antonie Van Leeuwenhoek">
        <title>Phylogenomic resolution of the bacterial genus Pantoea and its relationship with Erwinia and Tatumella.</title>
        <authorList>
            <person name="Palmer M."/>
            <person name="Steenkamp E.T."/>
            <person name="Coetzee M.P."/>
            <person name="Chan W.Y."/>
            <person name="van Zyl E."/>
            <person name="De Maayer P."/>
            <person name="Coutinho T.A."/>
            <person name="Blom J."/>
            <person name="Smits T.H."/>
            <person name="Duffy B."/>
            <person name="Venter S.N."/>
        </authorList>
    </citation>
    <scope>NUCLEOTIDE SEQUENCE [LARGE SCALE GENOMIC DNA]</scope>
    <source>
        <strain evidence="1 2">LMG 2657</strain>
    </source>
</reference>
<organism evidence="1 2">
    <name type="scientific">Pantoea cypripedii</name>
    <name type="common">Pectobacterium cypripedii</name>
    <name type="synonym">Erwinia cypripedii</name>
    <dbReference type="NCBI Taxonomy" id="55209"/>
    <lineage>
        <taxon>Bacteria</taxon>
        <taxon>Pseudomonadati</taxon>
        <taxon>Pseudomonadota</taxon>
        <taxon>Gammaproteobacteria</taxon>
        <taxon>Enterobacterales</taxon>
        <taxon>Erwiniaceae</taxon>
        <taxon>Pantoea</taxon>
    </lineage>
</organism>
<keyword evidence="2" id="KW-1185">Reference proteome</keyword>
<proteinExistence type="predicted"/>
<evidence type="ECO:0000313" key="1">
    <source>
        <dbReference type="EMBL" id="ORM95799.1"/>
    </source>
</evidence>
<dbReference type="EMBL" id="MLJI01000001">
    <property type="protein sequence ID" value="ORM95799.1"/>
    <property type="molecule type" value="Genomic_DNA"/>
</dbReference>